<dbReference type="PANTHER" id="PTHR30569:SF0">
    <property type="entry name" value="CYTOSINE PERMEASE"/>
    <property type="match status" value="1"/>
</dbReference>
<keyword evidence="1" id="KW-1133">Transmembrane helix</keyword>
<feature type="transmembrane region" description="Helical" evidence="1">
    <location>
        <begin position="367"/>
        <end position="388"/>
    </location>
</feature>
<feature type="transmembrane region" description="Helical" evidence="1">
    <location>
        <begin position="57"/>
        <end position="82"/>
    </location>
</feature>
<dbReference type="AlphaFoldDB" id="A0AAW6TZH6"/>
<sequence length="488" mass="49175">MSNGVLPSYLSMAKANPPTNRAPWYKNTAPTYAGIFLWFVFWSQAPSGGGGAPGGTLAQGVGVALLGLVIAALLCHFLFYLVPGMLGMKTGLPLYVVGSSTYGTQGGFLMPGFLMGVLQFGWLGVNAYFASLALAPLFGGSAIAQQILAVLWAILAAFVGLKGIQYVAKVATFLPLIPIAILLILLVKTIGGLGDFDAATFVAAGIAPEAVGATGLSFLGVIALSITFVVGFFATAGAAGVDFGTNSVDAKDVQMGGLFGIALATIVSAGAALLIAAGAFGATGTYAVNPADPGFMGTVMGSAGAGKTMALLLAVAAFPPACFSSFIAANSFKTTLPKVNPFVSVGIGTAVSVVLAVTGWAGQAGAVFTVIGASFGPICGAMMVDYLLAGKKWAGPRKGWNQAGWISWAVGFIVGIAPLVGLANIPAAPLVAFIVGAVIYFVLAKAGLQPPVVAMPSLEPKAAGELDKAPAAVKAQVTQEMLDGPEKK</sequence>
<feature type="transmembrane region" description="Helical" evidence="1">
    <location>
        <begin position="255"/>
        <end position="288"/>
    </location>
</feature>
<dbReference type="RefSeq" id="WP_349244224.1">
    <property type="nucleotide sequence ID" value="NZ_JASCXX010000006.1"/>
</dbReference>
<protein>
    <recommendedName>
        <fullName evidence="4">Cytosine permease</fullName>
    </recommendedName>
</protein>
<evidence type="ECO:0000256" key="1">
    <source>
        <dbReference type="SAM" id="Phobius"/>
    </source>
</evidence>
<feature type="transmembrane region" description="Helical" evidence="1">
    <location>
        <begin position="427"/>
        <end position="448"/>
    </location>
</feature>
<feature type="transmembrane region" description="Helical" evidence="1">
    <location>
        <begin position="94"/>
        <end position="122"/>
    </location>
</feature>
<organism evidence="2 3">
    <name type="scientific">Anaerobaca lacustris</name>
    <dbReference type="NCBI Taxonomy" id="3044600"/>
    <lineage>
        <taxon>Bacteria</taxon>
        <taxon>Pseudomonadati</taxon>
        <taxon>Planctomycetota</taxon>
        <taxon>Phycisphaerae</taxon>
        <taxon>Sedimentisphaerales</taxon>
        <taxon>Anaerobacaceae</taxon>
        <taxon>Anaerobaca</taxon>
    </lineage>
</organism>
<keyword evidence="1" id="KW-0812">Transmembrane</keyword>
<dbReference type="GO" id="GO:0015209">
    <property type="term" value="F:cytosine transmembrane transporter activity"/>
    <property type="evidence" value="ECO:0007669"/>
    <property type="project" value="InterPro"/>
</dbReference>
<dbReference type="Gene3D" id="1.10.4160.10">
    <property type="entry name" value="Hydantoin permease"/>
    <property type="match status" value="1"/>
</dbReference>
<accession>A0AAW6TZH6</accession>
<proteinExistence type="predicted"/>
<evidence type="ECO:0008006" key="4">
    <source>
        <dbReference type="Google" id="ProtNLM"/>
    </source>
</evidence>
<keyword evidence="1" id="KW-0472">Membrane</keyword>
<dbReference type="PANTHER" id="PTHR30569">
    <property type="entry name" value="CYTOSINE TRANSPORTER CODB"/>
    <property type="match status" value="1"/>
</dbReference>
<feature type="transmembrane region" description="Helical" evidence="1">
    <location>
        <begin position="218"/>
        <end position="243"/>
    </location>
</feature>
<keyword evidence="3" id="KW-1185">Reference proteome</keyword>
<dbReference type="Proteomes" id="UP001431776">
    <property type="component" value="Unassembled WGS sequence"/>
</dbReference>
<dbReference type="GO" id="GO:0005886">
    <property type="term" value="C:plasma membrane"/>
    <property type="evidence" value="ECO:0007669"/>
    <property type="project" value="TreeGrafter"/>
</dbReference>
<feature type="transmembrane region" description="Helical" evidence="1">
    <location>
        <begin position="29"/>
        <end position="45"/>
    </location>
</feature>
<feature type="transmembrane region" description="Helical" evidence="1">
    <location>
        <begin position="400"/>
        <end position="421"/>
    </location>
</feature>
<dbReference type="InterPro" id="IPR030191">
    <property type="entry name" value="CodB"/>
</dbReference>
<comment type="caution">
    <text evidence="2">The sequence shown here is derived from an EMBL/GenBank/DDBJ whole genome shotgun (WGS) entry which is preliminary data.</text>
</comment>
<feature type="transmembrane region" description="Helical" evidence="1">
    <location>
        <begin position="128"/>
        <end position="159"/>
    </location>
</feature>
<gene>
    <name evidence="2" type="ORF">QJ522_07140</name>
</gene>
<feature type="transmembrane region" description="Helical" evidence="1">
    <location>
        <begin position="166"/>
        <end position="187"/>
    </location>
</feature>
<dbReference type="EMBL" id="JASCXX010000006">
    <property type="protein sequence ID" value="MDI6448816.1"/>
    <property type="molecule type" value="Genomic_DNA"/>
</dbReference>
<feature type="transmembrane region" description="Helical" evidence="1">
    <location>
        <begin position="341"/>
        <end position="361"/>
    </location>
</feature>
<feature type="transmembrane region" description="Helical" evidence="1">
    <location>
        <begin position="308"/>
        <end position="329"/>
    </location>
</feature>
<name>A0AAW6TZH6_9BACT</name>
<evidence type="ECO:0000313" key="3">
    <source>
        <dbReference type="Proteomes" id="UP001431776"/>
    </source>
</evidence>
<evidence type="ECO:0000313" key="2">
    <source>
        <dbReference type="EMBL" id="MDI6448816.1"/>
    </source>
</evidence>
<reference evidence="2" key="1">
    <citation type="submission" date="2023-05" db="EMBL/GenBank/DDBJ databases">
        <title>Anaerotaeda fermentans gen. nov., sp. nov., a novel anaerobic planctomycete of the new family within the order Sedimentisphaerales isolated from Taman Peninsula, Russia.</title>
        <authorList>
            <person name="Khomyakova M.A."/>
            <person name="Merkel A.Y."/>
            <person name="Slobodkin A.I."/>
        </authorList>
    </citation>
    <scope>NUCLEOTIDE SEQUENCE</scope>
    <source>
        <strain evidence="2">M17dextr</strain>
    </source>
</reference>